<sequence>MKNVPKTYIKYICTTNKGRSKTSKKNNGDLTELVNGTLRF</sequence>
<evidence type="ECO:0000313" key="1">
    <source>
        <dbReference type="EMBL" id="STD10227.1"/>
    </source>
</evidence>
<evidence type="ECO:0000313" key="2">
    <source>
        <dbReference type="Proteomes" id="UP000255224"/>
    </source>
</evidence>
<dbReference type="AlphaFoldDB" id="A0A376EM46"/>
<proteinExistence type="predicted"/>
<organism evidence="1 2">
    <name type="scientific">Chryseobacterium carnipullorum</name>
    <dbReference type="NCBI Taxonomy" id="1124835"/>
    <lineage>
        <taxon>Bacteria</taxon>
        <taxon>Pseudomonadati</taxon>
        <taxon>Bacteroidota</taxon>
        <taxon>Flavobacteriia</taxon>
        <taxon>Flavobacteriales</taxon>
        <taxon>Weeksellaceae</taxon>
        <taxon>Chryseobacterium group</taxon>
        <taxon>Chryseobacterium</taxon>
    </lineage>
</organism>
<gene>
    <name evidence="1" type="ORF">NCTC13533_04786</name>
</gene>
<protein>
    <submittedName>
        <fullName evidence="1">Uncharacterized protein</fullName>
    </submittedName>
</protein>
<dbReference type="EMBL" id="UFVQ01000003">
    <property type="protein sequence ID" value="STD10227.1"/>
    <property type="molecule type" value="Genomic_DNA"/>
</dbReference>
<name>A0A376EM46_CHRCU</name>
<dbReference type="Proteomes" id="UP000255224">
    <property type="component" value="Unassembled WGS sequence"/>
</dbReference>
<accession>A0A376EM46</accession>
<reference evidence="1 2" key="1">
    <citation type="submission" date="2018-06" db="EMBL/GenBank/DDBJ databases">
        <authorList>
            <consortium name="Pathogen Informatics"/>
            <person name="Doyle S."/>
        </authorList>
    </citation>
    <scope>NUCLEOTIDE SEQUENCE [LARGE SCALE GENOMIC DNA]</scope>
    <source>
        <strain evidence="1 2">NCTC13533</strain>
    </source>
</reference>